<dbReference type="Pfam" id="PF14100">
    <property type="entry name" value="DUF6807"/>
    <property type="match status" value="1"/>
</dbReference>
<dbReference type="RefSeq" id="WP_012865549.1">
    <property type="nucleotide sequence ID" value="NC_013521.1"/>
</dbReference>
<dbReference type="KEGG" id="ske:Sked_05190"/>
<reference evidence="1 2" key="1">
    <citation type="journal article" date="2009" name="Stand. Genomic Sci.">
        <title>Complete genome sequence of Sanguibacter keddieii type strain (ST-74).</title>
        <authorList>
            <person name="Ivanova N."/>
            <person name="Sikorski J."/>
            <person name="Sims D."/>
            <person name="Brettin T."/>
            <person name="Detter J.C."/>
            <person name="Han C."/>
            <person name="Lapidus A."/>
            <person name="Copeland A."/>
            <person name="Glavina Del Rio T."/>
            <person name="Nolan M."/>
            <person name="Chen F."/>
            <person name="Lucas S."/>
            <person name="Tice H."/>
            <person name="Cheng J.F."/>
            <person name="Bruce D."/>
            <person name="Goodwin L."/>
            <person name="Pitluck S."/>
            <person name="Pati A."/>
            <person name="Mavromatis K."/>
            <person name="Chen A."/>
            <person name="Palaniappan K."/>
            <person name="D'haeseleer P."/>
            <person name="Chain P."/>
            <person name="Bristow J."/>
            <person name="Eisen J.A."/>
            <person name="Markowitz V."/>
            <person name="Hugenholtz P."/>
            <person name="Goker M."/>
            <person name="Pukall R."/>
            <person name="Klenk H.P."/>
            <person name="Kyrpides N.C."/>
        </authorList>
    </citation>
    <scope>NUCLEOTIDE SEQUENCE [LARGE SCALE GENOMIC DNA]</scope>
    <source>
        <strain evidence="2">ATCC 51767 / DSM 10542 / NCFB 3025 / ST-74</strain>
    </source>
</reference>
<dbReference type="AlphaFoldDB" id="D1BAC9"/>
<dbReference type="EMBL" id="CP001819">
    <property type="protein sequence ID" value="ACZ20480.1"/>
    <property type="molecule type" value="Genomic_DNA"/>
</dbReference>
<gene>
    <name evidence="1" type="ordered locus">Sked_05190</name>
</gene>
<protein>
    <recommendedName>
        <fullName evidence="3">Methane oxygenase PmoA</fullName>
    </recommendedName>
</protein>
<organism evidence="1 2">
    <name type="scientific">Sanguibacter keddieii (strain ATCC 51767 / DSM 10542 / NCFB 3025 / ST-74)</name>
    <dbReference type="NCBI Taxonomy" id="446469"/>
    <lineage>
        <taxon>Bacteria</taxon>
        <taxon>Bacillati</taxon>
        <taxon>Actinomycetota</taxon>
        <taxon>Actinomycetes</taxon>
        <taxon>Micrococcales</taxon>
        <taxon>Sanguibacteraceae</taxon>
        <taxon>Sanguibacter</taxon>
    </lineage>
</organism>
<evidence type="ECO:0000313" key="1">
    <source>
        <dbReference type="EMBL" id="ACZ20480.1"/>
    </source>
</evidence>
<accession>D1BAC9</accession>
<keyword evidence="2" id="KW-1185">Reference proteome</keyword>
<dbReference type="HOGENOM" id="CLU_064249_0_0_11"/>
<dbReference type="InterPro" id="IPR029475">
    <property type="entry name" value="DUF6807"/>
</dbReference>
<dbReference type="STRING" id="446469.Sked_05190"/>
<evidence type="ECO:0008006" key="3">
    <source>
        <dbReference type="Google" id="ProtNLM"/>
    </source>
</evidence>
<dbReference type="eggNOG" id="COG1609">
    <property type="taxonomic scope" value="Bacteria"/>
</dbReference>
<name>D1BAC9_SANKS</name>
<dbReference type="Proteomes" id="UP000000322">
    <property type="component" value="Chromosome"/>
</dbReference>
<proteinExistence type="predicted"/>
<evidence type="ECO:0000313" key="2">
    <source>
        <dbReference type="Proteomes" id="UP000000322"/>
    </source>
</evidence>
<sequence>MPPHLPPGAAGAVRAAAAEPASGLDQAAPGAPVWRVDGDTVVLDRDGLPLARYTAGHGVPAVHAPRPHLHPVHTLAGALMTEASPVDHRHHYGFSVAIPEVNGTSFWGGRTFVRDVGPTLLPNHGQQVSAPVTLSSAVTGTLDDAVTWLDQHGDPLLSERRSIRGAVLPGSDGWSLRWTSDLVADHGDLTITSPGATGRPGAGYGGLFWRSSPSDETVVLSHGGEGESTAHGSRSPWVALAQRRGDSWTTLLLVQPGGPSPWFVRAATFPGAGPALAWDAPLTVEAGQTLRLDLTAVLLDRRLDLRAAGALAEEHSCVQ</sequence>